<reference evidence="8 9" key="1">
    <citation type="submission" date="2020-08" db="EMBL/GenBank/DDBJ databases">
        <title>Complete Genome Sequence of Effusibacillus dendaii Strain skT53, Isolated from Farmland soil.</title>
        <authorList>
            <person name="Konishi T."/>
            <person name="Kawasaki H."/>
        </authorList>
    </citation>
    <scope>NUCLEOTIDE SEQUENCE [LARGE SCALE GENOMIC DNA]</scope>
    <source>
        <strain evidence="9">skT53</strain>
    </source>
</reference>
<feature type="domain" description="FAD/NAD(P)-binding" evidence="7">
    <location>
        <begin position="2"/>
        <end position="293"/>
    </location>
</feature>
<dbReference type="InterPro" id="IPR005982">
    <property type="entry name" value="Thioredox_Rdtase"/>
</dbReference>
<evidence type="ECO:0000256" key="4">
    <source>
        <dbReference type="ARBA" id="ARBA00022630"/>
    </source>
</evidence>
<comment type="cofactor">
    <cofactor evidence="1 6">
        <name>FAD</name>
        <dbReference type="ChEBI" id="CHEBI:57692"/>
    </cofactor>
</comment>
<keyword evidence="4 6" id="KW-0285">Flavoprotein</keyword>
<name>A0A7I8DF68_9BACL</name>
<evidence type="ECO:0000259" key="7">
    <source>
        <dbReference type="Pfam" id="PF07992"/>
    </source>
</evidence>
<keyword evidence="6" id="KW-0676">Redox-active center</keyword>
<keyword evidence="5 6" id="KW-0560">Oxidoreductase</keyword>
<dbReference type="InterPro" id="IPR036188">
    <property type="entry name" value="FAD/NAD-bd_sf"/>
</dbReference>
<evidence type="ECO:0000256" key="1">
    <source>
        <dbReference type="ARBA" id="ARBA00001974"/>
    </source>
</evidence>
<gene>
    <name evidence="8" type="primary">trxB</name>
    <name evidence="8" type="ORF">skT53_29270</name>
</gene>
<keyword evidence="9" id="KW-1185">Reference proteome</keyword>
<dbReference type="EMBL" id="AP023366">
    <property type="protein sequence ID" value="BCJ87942.1"/>
    <property type="molecule type" value="Genomic_DNA"/>
</dbReference>
<evidence type="ECO:0000256" key="2">
    <source>
        <dbReference type="ARBA" id="ARBA00009333"/>
    </source>
</evidence>
<comment type="similarity">
    <text evidence="2 6">Belongs to the class-II pyridine nucleotide-disulfide oxidoreductase family.</text>
</comment>
<dbReference type="Gene3D" id="3.50.50.60">
    <property type="entry name" value="FAD/NAD(P)-binding domain"/>
    <property type="match status" value="2"/>
</dbReference>
<dbReference type="GO" id="GO:0005737">
    <property type="term" value="C:cytoplasm"/>
    <property type="evidence" value="ECO:0007669"/>
    <property type="project" value="InterPro"/>
</dbReference>
<dbReference type="SUPFAM" id="SSF51905">
    <property type="entry name" value="FAD/NAD(P)-binding domain"/>
    <property type="match status" value="1"/>
</dbReference>
<proteinExistence type="inferred from homology"/>
<sequence>MYDLLIIGAGPAGLSAAVYAARANLKVAVLEKGLPGGQMQNTTEVENYTGIKMIMGPELSQVMYEHALHFGVEYKTGEVEKAELEGPIKKIHTDKEIMEAKTVLIATGAEPKLLGASGEKEFRGRGVSYCATCDGAFFNEKRPGMDKGIIVVGGGDSAIEEGAFLTRFNKVTIVHRRDKLRAQPILQKRAFENPRIDFIWDSTVEAVNGENAMQSVTIKNLKTGETYEKPANGLFIYVGMKPNTDFLSGSRILNEGGYIVTDESMKTAIPGVFAAGDVRDKGLRQIITAASDGAIAAMTAYHYIESLADSAETEADVTVSQ</sequence>
<dbReference type="EC" id="1.8.1.9" evidence="6"/>
<dbReference type="NCBIfam" id="TIGR01292">
    <property type="entry name" value="TRX_reduct"/>
    <property type="match status" value="1"/>
</dbReference>
<dbReference type="InterPro" id="IPR050097">
    <property type="entry name" value="Ferredoxin-NADP_redctase_2"/>
</dbReference>
<dbReference type="AlphaFoldDB" id="A0A7I8DF68"/>
<dbReference type="RefSeq" id="WP_200758472.1">
    <property type="nucleotide sequence ID" value="NZ_AP023366.1"/>
</dbReference>
<dbReference type="Proteomes" id="UP000593802">
    <property type="component" value="Chromosome"/>
</dbReference>
<accession>A0A7I8DF68</accession>
<evidence type="ECO:0000313" key="8">
    <source>
        <dbReference type="EMBL" id="BCJ87942.1"/>
    </source>
</evidence>
<evidence type="ECO:0000256" key="6">
    <source>
        <dbReference type="RuleBase" id="RU003880"/>
    </source>
</evidence>
<keyword evidence="6" id="KW-0274">FAD</keyword>
<dbReference type="PRINTS" id="PR00469">
    <property type="entry name" value="PNDRDTASEII"/>
</dbReference>
<dbReference type="GO" id="GO:0019430">
    <property type="term" value="P:removal of superoxide radicals"/>
    <property type="evidence" value="ECO:0007669"/>
    <property type="project" value="UniProtKB-UniRule"/>
</dbReference>
<evidence type="ECO:0000256" key="3">
    <source>
        <dbReference type="ARBA" id="ARBA00011738"/>
    </source>
</evidence>
<dbReference type="GO" id="GO:0004791">
    <property type="term" value="F:thioredoxin-disulfide reductase (NADPH) activity"/>
    <property type="evidence" value="ECO:0007669"/>
    <property type="project" value="UniProtKB-UniRule"/>
</dbReference>
<dbReference type="KEGG" id="eff:skT53_29270"/>
<dbReference type="Pfam" id="PF07992">
    <property type="entry name" value="Pyr_redox_2"/>
    <property type="match status" value="1"/>
</dbReference>
<dbReference type="PRINTS" id="PR00368">
    <property type="entry name" value="FADPNR"/>
</dbReference>
<organism evidence="8 9">
    <name type="scientific">Effusibacillus dendaii</name>
    <dbReference type="NCBI Taxonomy" id="2743772"/>
    <lineage>
        <taxon>Bacteria</taxon>
        <taxon>Bacillati</taxon>
        <taxon>Bacillota</taxon>
        <taxon>Bacilli</taxon>
        <taxon>Bacillales</taxon>
        <taxon>Alicyclobacillaceae</taxon>
        <taxon>Effusibacillus</taxon>
    </lineage>
</organism>
<comment type="subunit">
    <text evidence="3 6">Homodimer.</text>
</comment>
<evidence type="ECO:0000313" key="9">
    <source>
        <dbReference type="Proteomes" id="UP000593802"/>
    </source>
</evidence>
<dbReference type="PANTHER" id="PTHR48105">
    <property type="entry name" value="THIOREDOXIN REDUCTASE 1-RELATED-RELATED"/>
    <property type="match status" value="1"/>
</dbReference>
<dbReference type="InterPro" id="IPR023753">
    <property type="entry name" value="FAD/NAD-binding_dom"/>
</dbReference>
<protein>
    <recommendedName>
        <fullName evidence="6">Thioredoxin reductase</fullName>
        <ecNumber evidence="6">1.8.1.9</ecNumber>
    </recommendedName>
</protein>
<evidence type="ECO:0000256" key="5">
    <source>
        <dbReference type="ARBA" id="ARBA00023002"/>
    </source>
</evidence>
<comment type="catalytic activity">
    <reaction evidence="6">
        <text>[thioredoxin]-dithiol + NADP(+) = [thioredoxin]-disulfide + NADPH + H(+)</text>
        <dbReference type="Rhea" id="RHEA:20345"/>
        <dbReference type="Rhea" id="RHEA-COMP:10698"/>
        <dbReference type="Rhea" id="RHEA-COMP:10700"/>
        <dbReference type="ChEBI" id="CHEBI:15378"/>
        <dbReference type="ChEBI" id="CHEBI:29950"/>
        <dbReference type="ChEBI" id="CHEBI:50058"/>
        <dbReference type="ChEBI" id="CHEBI:57783"/>
        <dbReference type="ChEBI" id="CHEBI:58349"/>
        <dbReference type="EC" id="1.8.1.9"/>
    </reaction>
</comment>